<evidence type="ECO:0000256" key="2">
    <source>
        <dbReference type="ARBA" id="ARBA00022692"/>
    </source>
</evidence>
<feature type="domain" description="STAS" evidence="6">
    <location>
        <begin position="401"/>
        <end position="513"/>
    </location>
</feature>
<feature type="transmembrane region" description="Helical" evidence="5">
    <location>
        <begin position="348"/>
        <end position="376"/>
    </location>
</feature>
<feature type="transmembrane region" description="Helical" evidence="5">
    <location>
        <begin position="173"/>
        <end position="197"/>
    </location>
</feature>
<reference evidence="7 8" key="1">
    <citation type="submission" date="2015-04" db="EMBL/GenBank/DDBJ databases">
        <title>Genome sequence of aromatic hydrocarbons-degrading Sphingobium chungbukense DJ77.</title>
        <authorList>
            <person name="Kim Y.-C."/>
            <person name="Chae J.-C."/>
        </authorList>
    </citation>
    <scope>NUCLEOTIDE SEQUENCE [LARGE SCALE GENOMIC DNA]</scope>
    <source>
        <strain evidence="7 8">DJ77</strain>
    </source>
</reference>
<dbReference type="AlphaFoldDB" id="A0A0M3AQK3"/>
<evidence type="ECO:0000256" key="4">
    <source>
        <dbReference type="ARBA" id="ARBA00023136"/>
    </source>
</evidence>
<gene>
    <name evidence="7" type="ORF">YP76_13385</name>
</gene>
<evidence type="ECO:0000256" key="3">
    <source>
        <dbReference type="ARBA" id="ARBA00022989"/>
    </source>
</evidence>
<dbReference type="Gene3D" id="3.30.750.24">
    <property type="entry name" value="STAS domain"/>
    <property type="match status" value="1"/>
</dbReference>
<evidence type="ECO:0000313" key="7">
    <source>
        <dbReference type="EMBL" id="KKW92120.1"/>
    </source>
</evidence>
<name>A0A0M3AQK3_9SPHN</name>
<keyword evidence="2 5" id="KW-0812">Transmembrane</keyword>
<feature type="transmembrane region" description="Helical" evidence="5">
    <location>
        <begin position="40"/>
        <end position="58"/>
    </location>
</feature>
<dbReference type="InterPro" id="IPR011547">
    <property type="entry name" value="SLC26A/SulP_dom"/>
</dbReference>
<dbReference type="CDD" id="cd07042">
    <property type="entry name" value="STAS_SulP_like_sulfate_transporter"/>
    <property type="match status" value="1"/>
</dbReference>
<dbReference type="Proteomes" id="UP000033874">
    <property type="component" value="Unassembled WGS sequence"/>
</dbReference>
<accession>A0A0M3AQK3</accession>
<dbReference type="PATRIC" id="fig|56193.3.peg.2787"/>
<dbReference type="PANTHER" id="PTHR11814">
    <property type="entry name" value="SULFATE TRANSPORTER"/>
    <property type="match status" value="1"/>
</dbReference>
<dbReference type="InterPro" id="IPR002645">
    <property type="entry name" value="STAS_dom"/>
</dbReference>
<dbReference type="PROSITE" id="PS50801">
    <property type="entry name" value="STAS"/>
    <property type="match status" value="1"/>
</dbReference>
<keyword evidence="8" id="KW-1185">Reference proteome</keyword>
<evidence type="ECO:0000259" key="6">
    <source>
        <dbReference type="PROSITE" id="PS50801"/>
    </source>
</evidence>
<feature type="transmembrane region" description="Helical" evidence="5">
    <location>
        <begin position="290"/>
        <end position="310"/>
    </location>
</feature>
<evidence type="ECO:0000256" key="5">
    <source>
        <dbReference type="SAM" id="Phobius"/>
    </source>
</evidence>
<evidence type="ECO:0000313" key="8">
    <source>
        <dbReference type="Proteomes" id="UP000033874"/>
    </source>
</evidence>
<organism evidence="7 8">
    <name type="scientific">Sphingobium chungbukense</name>
    <dbReference type="NCBI Taxonomy" id="56193"/>
    <lineage>
        <taxon>Bacteria</taxon>
        <taxon>Pseudomonadati</taxon>
        <taxon>Pseudomonadota</taxon>
        <taxon>Alphaproteobacteria</taxon>
        <taxon>Sphingomonadales</taxon>
        <taxon>Sphingomonadaceae</taxon>
        <taxon>Sphingobium</taxon>
    </lineage>
</organism>
<feature type="transmembrane region" description="Helical" evidence="5">
    <location>
        <begin position="70"/>
        <end position="95"/>
    </location>
</feature>
<dbReference type="InterPro" id="IPR001902">
    <property type="entry name" value="SLC26A/SulP_fam"/>
</dbReference>
<dbReference type="Pfam" id="PF01740">
    <property type="entry name" value="STAS"/>
    <property type="match status" value="1"/>
</dbReference>
<proteinExistence type="predicted"/>
<comment type="caution">
    <text evidence="7">The sequence shown here is derived from an EMBL/GenBank/DDBJ whole genome shotgun (WGS) entry which is preliminary data.</text>
</comment>
<feature type="transmembrane region" description="Helical" evidence="5">
    <location>
        <begin position="255"/>
        <end position="278"/>
    </location>
</feature>
<evidence type="ECO:0000256" key="1">
    <source>
        <dbReference type="ARBA" id="ARBA00004141"/>
    </source>
</evidence>
<dbReference type="GO" id="GO:0016020">
    <property type="term" value="C:membrane"/>
    <property type="evidence" value="ECO:0007669"/>
    <property type="project" value="UniProtKB-SubCell"/>
</dbReference>
<dbReference type="InterPro" id="IPR036513">
    <property type="entry name" value="STAS_dom_sf"/>
</dbReference>
<dbReference type="SUPFAM" id="SSF52091">
    <property type="entry name" value="SpoIIaa-like"/>
    <property type="match status" value="1"/>
</dbReference>
<feature type="transmembrane region" description="Helical" evidence="5">
    <location>
        <begin position="6"/>
        <end position="33"/>
    </location>
</feature>
<dbReference type="Pfam" id="PF00916">
    <property type="entry name" value="Sulfate_transp"/>
    <property type="match status" value="1"/>
</dbReference>
<feature type="transmembrane region" description="Helical" evidence="5">
    <location>
        <begin position="143"/>
        <end position="161"/>
    </location>
</feature>
<keyword evidence="3 5" id="KW-1133">Transmembrane helix</keyword>
<sequence>MLPEAIAYAGIAGLPPQRAILAAVAGACAYLVLGRSRFAIISPTSSSAAILAAALASLPPDAGPTGTVATLIIIMVGMMFCVMAAARLGGLASFISRPVLRGFAFGLAITIIVKQWPIAVGLSLHGSTIGTLLLALLGSVRSWHVASIFTALAALAALLLLRRMPHLPGAFLVLAGGIAASALFDLPGHGVASVGMIDLIPHWEGMRWPGWQQLSRVAQLAAPIVLILFAESWGTMRTLALRHGDQVEPNREMAALGLANIAAAMVQGMPVGAGFSAGSAAEAAGAQSRWTGLVAAVTLAALVMLAMPLVARLPAPVLAAVVVAALLHALDPAPLIRLWRIRRDGVAALGAAAGVLIFGVLNGMLFAIALSLALLIRRLATPELRQLGQLASGHDYVDMARHRDAVSPPGMMILRPAEPLFFANAERVLGRVVEMVGVQADRHKLILSLEESFDLDSTALDALIEFDTLMKARGITLQLARVRDHVRDLMQAAGAADLIARSSYSVDDAVQALKQEAR</sequence>
<dbReference type="GO" id="GO:0055085">
    <property type="term" value="P:transmembrane transport"/>
    <property type="evidence" value="ECO:0007669"/>
    <property type="project" value="InterPro"/>
</dbReference>
<protein>
    <submittedName>
        <fullName evidence="7">Sulfate permease</fullName>
    </submittedName>
</protein>
<dbReference type="EMBL" id="LBIC01000005">
    <property type="protein sequence ID" value="KKW92120.1"/>
    <property type="molecule type" value="Genomic_DNA"/>
</dbReference>
<keyword evidence="4 5" id="KW-0472">Membrane</keyword>
<feature type="transmembrane region" description="Helical" evidence="5">
    <location>
        <begin position="317"/>
        <end position="336"/>
    </location>
</feature>
<comment type="subcellular location">
    <subcellularLocation>
        <location evidence="1">Membrane</location>
        <topology evidence="1">Multi-pass membrane protein</topology>
    </subcellularLocation>
</comment>
<dbReference type="STRING" id="56193.YP76_13385"/>